<dbReference type="InterPro" id="IPR036047">
    <property type="entry name" value="F-box-like_dom_sf"/>
</dbReference>
<dbReference type="Gene3D" id="1.20.1280.50">
    <property type="match status" value="1"/>
</dbReference>
<dbReference type="InterPro" id="IPR001680">
    <property type="entry name" value="WD40_rpt"/>
</dbReference>
<dbReference type="AlphaFoldDB" id="A0A1E3IF54"/>
<dbReference type="InterPro" id="IPR019775">
    <property type="entry name" value="WD40_repeat_CS"/>
</dbReference>
<keyword evidence="3" id="KW-1185">Reference proteome</keyword>
<dbReference type="SUPFAM" id="SSF50978">
    <property type="entry name" value="WD40 repeat-like"/>
    <property type="match status" value="1"/>
</dbReference>
<dbReference type="VEuPathDB" id="FungiDB:L203_03829"/>
<evidence type="ECO:0000313" key="3">
    <source>
        <dbReference type="Proteomes" id="UP000094043"/>
    </source>
</evidence>
<name>A0A1E3IF54_9TREE</name>
<dbReference type="Gene3D" id="2.130.10.10">
    <property type="entry name" value="YVTN repeat-like/Quinoprotein amine dehydrogenase"/>
    <property type="match status" value="3"/>
</dbReference>
<evidence type="ECO:0000313" key="2">
    <source>
        <dbReference type="EMBL" id="WVN88460.1"/>
    </source>
</evidence>
<dbReference type="EMBL" id="CP143787">
    <property type="protein sequence ID" value="WVN88460.1"/>
    <property type="molecule type" value="Genomic_DNA"/>
</dbReference>
<reference evidence="2" key="1">
    <citation type="submission" date="2016-06" db="EMBL/GenBank/DDBJ databases">
        <authorList>
            <person name="Cuomo C."/>
            <person name="Litvintseva A."/>
            <person name="Heitman J."/>
            <person name="Chen Y."/>
            <person name="Sun S."/>
            <person name="Springer D."/>
            <person name="Dromer F."/>
            <person name="Young S."/>
            <person name="Zeng Q."/>
            <person name="Chapman S."/>
            <person name="Gujja S."/>
            <person name="Saif S."/>
            <person name="Birren B."/>
        </authorList>
    </citation>
    <scope>NUCLEOTIDE SEQUENCE</scope>
    <source>
        <strain evidence="2">CBS 7841</strain>
    </source>
</reference>
<dbReference type="PANTHER" id="PTHR22847:SF637">
    <property type="entry name" value="WD REPEAT DOMAIN 5B"/>
    <property type="match status" value="1"/>
</dbReference>
<dbReference type="SUPFAM" id="SSF81383">
    <property type="entry name" value="F-box domain"/>
    <property type="match status" value="1"/>
</dbReference>
<reference evidence="2" key="2">
    <citation type="journal article" date="2022" name="Elife">
        <title>Obligate sexual reproduction of a homothallic fungus closely related to the Cryptococcus pathogenic species complex.</title>
        <authorList>
            <person name="Passer A.R."/>
            <person name="Clancey S.A."/>
            <person name="Shea T."/>
            <person name="David-Palma M."/>
            <person name="Averette A.F."/>
            <person name="Boekhout T."/>
            <person name="Porcel B.M."/>
            <person name="Nowrousian M."/>
            <person name="Cuomo C.A."/>
            <person name="Sun S."/>
            <person name="Heitman J."/>
            <person name="Coelho M.A."/>
        </authorList>
    </citation>
    <scope>NUCLEOTIDE SEQUENCE</scope>
    <source>
        <strain evidence="2">CBS 7841</strain>
    </source>
</reference>
<dbReference type="InterPro" id="IPR001810">
    <property type="entry name" value="F-box_dom"/>
</dbReference>
<dbReference type="KEGG" id="cdep:91087881"/>
<feature type="compositionally biased region" description="Polar residues" evidence="1">
    <location>
        <begin position="621"/>
        <end position="632"/>
    </location>
</feature>
<dbReference type="GeneID" id="91087881"/>
<dbReference type="Pfam" id="PF12937">
    <property type="entry name" value="F-box-like"/>
    <property type="match status" value="1"/>
</dbReference>
<dbReference type="SMART" id="SM00320">
    <property type="entry name" value="WD40"/>
    <property type="match status" value="7"/>
</dbReference>
<dbReference type="PROSITE" id="PS50181">
    <property type="entry name" value="FBOX"/>
    <property type="match status" value="1"/>
</dbReference>
<dbReference type="GO" id="GO:1990234">
    <property type="term" value="C:transferase complex"/>
    <property type="evidence" value="ECO:0007669"/>
    <property type="project" value="UniProtKB-ARBA"/>
</dbReference>
<dbReference type="Proteomes" id="UP000094043">
    <property type="component" value="Chromosome 4"/>
</dbReference>
<dbReference type="InterPro" id="IPR036322">
    <property type="entry name" value="WD40_repeat_dom_sf"/>
</dbReference>
<dbReference type="PROSITE" id="PS00678">
    <property type="entry name" value="WD_REPEATS_1"/>
    <property type="match status" value="1"/>
</dbReference>
<dbReference type="InterPro" id="IPR020472">
    <property type="entry name" value="WD40_PAC1"/>
</dbReference>
<dbReference type="PROSITE" id="PS50082">
    <property type="entry name" value="WD_REPEATS_2"/>
    <property type="match status" value="2"/>
</dbReference>
<dbReference type="RefSeq" id="XP_066069160.1">
    <property type="nucleotide sequence ID" value="XM_066213063.1"/>
</dbReference>
<sequence>MADYPPSDHHFEITKSVLGLPLEARRELLTTLLSSLPRDDVLHLGDRIKVSCQKDIIGLLPPEISYLILARLDLKDLLNCTLVSQTWAGLCNQQALWAFLCSVHDPPIRPLPISWAELNAHRILPSPMEVIGDPSFDVSSSDEHMVNQIEIVGSSTATISSGTDPFGMTGGLRRNVWERRGVINRGMLPLQLQSSLSVSHEEVKEKDHPILSHIDVPSANPQANFKHLYIVHHILLKRMTECRPVGNIDPFYKASFERKPPEKRVRPLPRLRTIDAISSLRHGGLPGHSEAIYSLTLINHSMKITMSQNCSECNTQLNMSCGSFYDAERHFQQYTNITTLDSVLSSPHQHSQSGSTSKGVIYGRDWLLSGSRDMTLRLWQLSPNPRVVKIFHGGHTGSVLAHCIVEIPFSALSPLLMSQQTQIKCPLPSKNGEETMKIMAVSGGSDGKICLWDIEGGTEGPIRCVQAHDDSVLCVRAEGRRIVTCSKDKTIRLFDLPSFEELLVIGRTEGPSFHRGAVNAVALFKDYIISASGDRTLRLWSSHTGSLLACTSGHTRGIASIDFVPTALAPSMLSEGQSCKAMIVTGSSDACIKAFHVIECQPSLDGEDSASDYSMDLASGPSPSGSHDGLSQLQSPKSAVYLSEDGNRVILKETCSFWSPCVCPPGLARFSADGCMRCLNRGHLDLVRSVCFGKGVVLTGSYDATVKMWDVATGKIVADLSGGHTGRLFSVVGDRLRVISSGLDCRLNVWDFSEDLDTSFVES</sequence>
<dbReference type="PROSITE" id="PS50294">
    <property type="entry name" value="WD_REPEATS_REGION"/>
    <property type="match status" value="1"/>
</dbReference>
<feature type="region of interest" description="Disordered" evidence="1">
    <location>
        <begin position="609"/>
        <end position="632"/>
    </location>
</feature>
<gene>
    <name evidence="2" type="ORF">L203_103671</name>
</gene>
<dbReference type="OrthoDB" id="19711at2759"/>
<dbReference type="PANTHER" id="PTHR22847">
    <property type="entry name" value="WD40 REPEAT PROTEIN"/>
    <property type="match status" value="1"/>
</dbReference>
<dbReference type="SMART" id="SM00256">
    <property type="entry name" value="FBOX"/>
    <property type="match status" value="1"/>
</dbReference>
<dbReference type="Pfam" id="PF00400">
    <property type="entry name" value="WD40"/>
    <property type="match status" value="4"/>
</dbReference>
<accession>A0A1E3IF54</accession>
<protein>
    <submittedName>
        <fullName evidence="2">Uncharacterized protein</fullName>
    </submittedName>
</protein>
<evidence type="ECO:0000256" key="1">
    <source>
        <dbReference type="SAM" id="MobiDB-lite"/>
    </source>
</evidence>
<reference evidence="2" key="3">
    <citation type="submission" date="2024-01" db="EMBL/GenBank/DDBJ databases">
        <authorList>
            <person name="Coelho M.A."/>
            <person name="David-Palma M."/>
            <person name="Shea T."/>
            <person name="Sun S."/>
            <person name="Cuomo C.A."/>
            <person name="Heitman J."/>
        </authorList>
    </citation>
    <scope>NUCLEOTIDE SEQUENCE</scope>
    <source>
        <strain evidence="2">CBS 7841</strain>
    </source>
</reference>
<dbReference type="InterPro" id="IPR015943">
    <property type="entry name" value="WD40/YVTN_repeat-like_dom_sf"/>
</dbReference>
<organism evidence="2 3">
    <name type="scientific">Cryptococcus depauperatus CBS 7841</name>
    <dbReference type="NCBI Taxonomy" id="1295531"/>
    <lineage>
        <taxon>Eukaryota</taxon>
        <taxon>Fungi</taxon>
        <taxon>Dikarya</taxon>
        <taxon>Basidiomycota</taxon>
        <taxon>Agaricomycotina</taxon>
        <taxon>Tremellomycetes</taxon>
        <taxon>Tremellales</taxon>
        <taxon>Cryptococcaceae</taxon>
        <taxon>Cryptococcus</taxon>
    </lineage>
</organism>
<proteinExistence type="predicted"/>
<dbReference type="PRINTS" id="PR00320">
    <property type="entry name" value="GPROTEINBRPT"/>
</dbReference>